<dbReference type="SUPFAM" id="SSF46626">
    <property type="entry name" value="Cytochrome c"/>
    <property type="match status" value="2"/>
</dbReference>
<keyword evidence="5 12" id="KW-0479">Metal-binding</keyword>
<dbReference type="GO" id="GO:0046872">
    <property type="term" value="F:metal ion binding"/>
    <property type="evidence" value="ECO:0007669"/>
    <property type="project" value="UniProtKB-KW"/>
</dbReference>
<proteinExistence type="predicted"/>
<evidence type="ECO:0000313" key="18">
    <source>
        <dbReference type="Proteomes" id="UP001491613"/>
    </source>
</evidence>
<comment type="subcellular location">
    <subcellularLocation>
        <location evidence="1">Periplasm</location>
    </subcellularLocation>
</comment>
<evidence type="ECO:0000259" key="14">
    <source>
        <dbReference type="PROSITE" id="PS51007"/>
    </source>
</evidence>
<evidence type="ECO:0000256" key="3">
    <source>
        <dbReference type="ARBA" id="ARBA00022559"/>
    </source>
</evidence>
<feature type="binding site" description="covalent" evidence="11">
    <location>
        <position position="56"/>
    </location>
    <ligand>
        <name>heme c</name>
        <dbReference type="ChEBI" id="CHEBI:61717"/>
        <label>1</label>
    </ligand>
</feature>
<dbReference type="GO" id="GO:0020037">
    <property type="term" value="F:heme binding"/>
    <property type="evidence" value="ECO:0007669"/>
    <property type="project" value="InterPro"/>
</dbReference>
<evidence type="ECO:0000256" key="5">
    <source>
        <dbReference type="ARBA" id="ARBA00022723"/>
    </source>
</evidence>
<feature type="binding site" description="covalent" evidence="11">
    <location>
        <position position="59"/>
    </location>
    <ligand>
        <name>heme c</name>
        <dbReference type="ChEBI" id="CHEBI:61717"/>
        <label>1</label>
    </ligand>
</feature>
<feature type="domain" description="Cytochrome c" evidence="14">
    <location>
        <begin position="186"/>
        <end position="300"/>
    </location>
</feature>
<name>A0A175VMW2_AEREN</name>
<evidence type="ECO:0000256" key="12">
    <source>
        <dbReference type="PIRSR" id="PIRSR000294-2"/>
    </source>
</evidence>
<evidence type="ECO:0000256" key="11">
    <source>
        <dbReference type="PIRSR" id="PIRSR000294-1"/>
    </source>
</evidence>
<evidence type="ECO:0000313" key="15">
    <source>
        <dbReference type="EMBL" id="KXU81981.1"/>
    </source>
</evidence>
<evidence type="ECO:0000256" key="6">
    <source>
        <dbReference type="ARBA" id="ARBA00022729"/>
    </source>
</evidence>
<feature type="binding site" description="axial binding residue" evidence="12">
    <location>
        <position position="76"/>
    </location>
    <ligand>
        <name>heme c</name>
        <dbReference type="ChEBI" id="CHEBI:61717"/>
        <label>1</label>
    </ligand>
    <ligandPart>
        <name>Fe</name>
        <dbReference type="ChEBI" id="CHEBI:18248"/>
    </ligandPart>
</feature>
<comment type="caution">
    <text evidence="15">The sequence shown here is derived from an EMBL/GenBank/DDBJ whole genome shotgun (WGS) entry which is preliminary data.</text>
</comment>
<reference evidence="15 17" key="1">
    <citation type="submission" date="2016-02" db="EMBL/GenBank/DDBJ databases">
        <title>Draft genome sequence of Aeromonas trota strain 1999lcr isolated from cerebrospinal fluid (CSF).</title>
        <authorList>
            <person name="Dallagassa C.B."/>
            <person name="Prediger K.C."/>
            <person name="Weiss V.A."/>
            <person name="Assis F.E."/>
            <person name="Baura V."/>
            <person name="Cruz L.M."/>
            <person name="Souza E.M."/>
            <person name="Pedrosa F.O."/>
            <person name="Fadel-Picheth C.M."/>
        </authorList>
    </citation>
    <scope>NUCLEOTIDE SEQUENCE [LARGE SCALE GENOMIC DNA]</scope>
    <source>
        <strain evidence="15 17">1999lcr</strain>
    </source>
</reference>
<dbReference type="PANTHER" id="PTHR30600">
    <property type="entry name" value="CYTOCHROME C PEROXIDASE-RELATED"/>
    <property type="match status" value="1"/>
</dbReference>
<dbReference type="InterPro" id="IPR036909">
    <property type="entry name" value="Cyt_c-like_dom_sf"/>
</dbReference>
<evidence type="ECO:0000313" key="16">
    <source>
        <dbReference type="EMBL" id="MEL3921234.1"/>
    </source>
</evidence>
<dbReference type="STRING" id="29489.VL01_18135"/>
<dbReference type="GO" id="GO:0009055">
    <property type="term" value="F:electron transfer activity"/>
    <property type="evidence" value="ECO:0007669"/>
    <property type="project" value="InterPro"/>
</dbReference>
<evidence type="ECO:0000256" key="4">
    <source>
        <dbReference type="ARBA" id="ARBA00022617"/>
    </source>
</evidence>
<keyword evidence="7" id="KW-0574">Periplasm</keyword>
<dbReference type="InterPro" id="IPR026259">
    <property type="entry name" value="MauG/Cytc_peroxidase"/>
</dbReference>
<keyword evidence="18" id="KW-1185">Reference proteome</keyword>
<dbReference type="GeneID" id="92810754"/>
<dbReference type="Proteomes" id="UP000078435">
    <property type="component" value="Unassembled WGS sequence"/>
</dbReference>
<evidence type="ECO:0000313" key="17">
    <source>
        <dbReference type="Proteomes" id="UP000078435"/>
    </source>
</evidence>
<dbReference type="EMBL" id="JMGO02000002">
    <property type="protein sequence ID" value="KXU81981.1"/>
    <property type="molecule type" value="Genomic_DNA"/>
</dbReference>
<feature type="binding site" description="axial binding residue" evidence="12">
    <location>
        <position position="60"/>
    </location>
    <ligand>
        <name>heme c</name>
        <dbReference type="ChEBI" id="CHEBI:61717"/>
        <label>1</label>
    </ligand>
    <ligandPart>
        <name>Fe</name>
        <dbReference type="ChEBI" id="CHEBI:18248"/>
    </ligandPart>
</feature>
<dbReference type="PANTHER" id="PTHR30600:SF7">
    <property type="entry name" value="CYTOCHROME C PEROXIDASE-RELATED"/>
    <property type="match status" value="1"/>
</dbReference>
<keyword evidence="6 13" id="KW-0732">Signal</keyword>
<feature type="binding site" description="axial binding residue" evidence="12">
    <location>
        <position position="204"/>
    </location>
    <ligand>
        <name>heme c</name>
        <dbReference type="ChEBI" id="CHEBI:61717"/>
        <label>2</label>
    </ligand>
    <ligandPart>
        <name>Fe</name>
        <dbReference type="ChEBI" id="CHEBI:18248"/>
    </ligandPart>
</feature>
<dbReference type="AlphaFoldDB" id="A0A175VMW2"/>
<feature type="binding site" description="covalent" evidence="11">
    <location>
        <position position="203"/>
    </location>
    <ligand>
        <name>heme c</name>
        <dbReference type="ChEBI" id="CHEBI:61717"/>
        <label>2</label>
    </ligand>
</feature>
<evidence type="ECO:0000256" key="1">
    <source>
        <dbReference type="ARBA" id="ARBA00004418"/>
    </source>
</evidence>
<evidence type="ECO:0000256" key="7">
    <source>
        <dbReference type="ARBA" id="ARBA00022764"/>
    </source>
</evidence>
<gene>
    <name evidence="15" type="ORF">LCR_09905</name>
    <name evidence="16" type="ORF">V1482_17670</name>
</gene>
<evidence type="ECO:0000256" key="8">
    <source>
        <dbReference type="ARBA" id="ARBA00022982"/>
    </source>
</evidence>
<evidence type="ECO:0000256" key="13">
    <source>
        <dbReference type="SAM" id="SignalP"/>
    </source>
</evidence>
<dbReference type="Pfam" id="PF03150">
    <property type="entry name" value="CCP_MauG"/>
    <property type="match status" value="1"/>
</dbReference>
<keyword evidence="9" id="KW-0560">Oxidoreductase</keyword>
<dbReference type="PIRSF" id="PIRSF000294">
    <property type="entry name" value="Cytochrome-c_peroxidase"/>
    <property type="match status" value="1"/>
</dbReference>
<sequence length="325" mass="35729">MNKYCLLMVLALPGMGWASEPIQPIEAAKVSAPEKVELGKMLFFEPRLSKSNAISCNSCHNLATGGVDNQVSSLGHKWKEGPINSPTVLNSSLNFVQFWDGRAKDLQAQAAGPIENPLEMAFSHKLAVETLRTLPEYRARFNAVYGKAEFDIKEVTDAIAAFEETLVTPNAPFDRWLKGDSKALTAQQLKGYQLFKDKGCTACHNGAAIGGNSYQKMGLVKPFKTDNPAQGRGAVTGEKQFIGWFKVPTLRNIELTYPYFHDGSVWDLKEAVQIMADIQLGQQLTDQEAEDMTAYLKSLTGEQPQIVLPILPPSQPDTPKPVVKS</sequence>
<dbReference type="PROSITE" id="PS51007">
    <property type="entry name" value="CYTC"/>
    <property type="match status" value="2"/>
</dbReference>
<evidence type="ECO:0000256" key="9">
    <source>
        <dbReference type="ARBA" id="ARBA00023002"/>
    </source>
</evidence>
<reference evidence="16 18" key="2">
    <citation type="submission" date="2024-01" db="EMBL/GenBank/DDBJ databases">
        <title>Horizontal gene transfer in Aeromonas trota.</title>
        <authorList>
            <person name="Otero Olarra J.E."/>
            <person name="Perez Valdespino A."/>
        </authorList>
    </citation>
    <scope>NUCLEOTIDE SEQUENCE [LARGE SCALE GENOMIC DNA]</scope>
    <source>
        <strain evidence="16 18">9.1</strain>
    </source>
</reference>
<feature type="binding site" description="covalent" evidence="11">
    <location>
        <position position="200"/>
    </location>
    <ligand>
        <name>heme c</name>
        <dbReference type="ChEBI" id="CHEBI:61717"/>
        <label>2</label>
    </ligand>
</feature>
<accession>A0A175VMW2</accession>
<comment type="PTM">
    <text evidence="11">Binds 2 heme groups per subunit.</text>
</comment>
<feature type="signal peptide" evidence="13">
    <location>
        <begin position="1"/>
        <end position="18"/>
    </location>
</feature>
<keyword evidence="8" id="KW-0249">Electron transport</keyword>
<keyword evidence="4 11" id="KW-0349">Heme</keyword>
<evidence type="ECO:0000256" key="10">
    <source>
        <dbReference type="ARBA" id="ARBA00023004"/>
    </source>
</evidence>
<protein>
    <submittedName>
        <fullName evidence="15">Cytochrome C biogenesis protein CcsA</fullName>
    </submittedName>
    <submittedName>
        <fullName evidence="16">Cytochrome-c peroxidase</fullName>
    </submittedName>
</protein>
<dbReference type="RefSeq" id="WP_042072760.1">
    <property type="nucleotide sequence ID" value="NZ_CDDE01000023.1"/>
</dbReference>
<dbReference type="InterPro" id="IPR004852">
    <property type="entry name" value="Di-haem_cyt_c_peroxidsae"/>
</dbReference>
<dbReference type="Pfam" id="PF00034">
    <property type="entry name" value="Cytochrom_C"/>
    <property type="match status" value="1"/>
</dbReference>
<dbReference type="GO" id="GO:0004130">
    <property type="term" value="F:cytochrome-c peroxidase activity"/>
    <property type="evidence" value="ECO:0007669"/>
    <property type="project" value="TreeGrafter"/>
</dbReference>
<comment type="cofactor">
    <cofactor evidence="11">
        <name>heme</name>
        <dbReference type="ChEBI" id="CHEBI:30413"/>
    </cofactor>
    <text evidence="11">Binds 2 heme groups.</text>
</comment>
<keyword evidence="3 16" id="KW-0575">Peroxidase</keyword>
<evidence type="ECO:0000256" key="2">
    <source>
        <dbReference type="ARBA" id="ARBA00022448"/>
    </source>
</evidence>
<keyword evidence="2" id="KW-0813">Transport</keyword>
<keyword evidence="10 12" id="KW-0408">Iron</keyword>
<dbReference type="EMBL" id="JAZDDP010000011">
    <property type="protein sequence ID" value="MEL3921234.1"/>
    <property type="molecule type" value="Genomic_DNA"/>
</dbReference>
<dbReference type="FunFam" id="1.10.760.10:FF:000004">
    <property type="entry name" value="Cytochrome c peroxidase"/>
    <property type="match status" value="1"/>
</dbReference>
<dbReference type="OrthoDB" id="9805202at2"/>
<feature type="domain" description="Cytochrome c" evidence="14">
    <location>
        <begin position="34"/>
        <end position="142"/>
    </location>
</feature>
<dbReference type="Gene3D" id="1.10.760.10">
    <property type="entry name" value="Cytochrome c-like domain"/>
    <property type="match status" value="2"/>
</dbReference>
<feature type="chain" id="PRO_5008043094" evidence="13">
    <location>
        <begin position="19"/>
        <end position="325"/>
    </location>
</feature>
<dbReference type="Proteomes" id="UP001491613">
    <property type="component" value="Unassembled WGS sequence"/>
</dbReference>
<dbReference type="InterPro" id="IPR051395">
    <property type="entry name" value="Cytochrome_c_Peroxidase/MauG"/>
</dbReference>
<organism evidence="15 17">
    <name type="scientific">Aeromonas enteropelogenes</name>
    <name type="common">Aeromonas trota</name>
    <dbReference type="NCBI Taxonomy" id="29489"/>
    <lineage>
        <taxon>Bacteria</taxon>
        <taxon>Pseudomonadati</taxon>
        <taxon>Pseudomonadota</taxon>
        <taxon>Gammaproteobacteria</taxon>
        <taxon>Aeromonadales</taxon>
        <taxon>Aeromonadaceae</taxon>
        <taxon>Aeromonas</taxon>
    </lineage>
</organism>
<dbReference type="GO" id="GO:0042597">
    <property type="term" value="C:periplasmic space"/>
    <property type="evidence" value="ECO:0007669"/>
    <property type="project" value="UniProtKB-SubCell"/>
</dbReference>
<feature type="binding site" description="axial binding residue" evidence="12">
    <location>
        <position position="275"/>
    </location>
    <ligand>
        <name>heme c</name>
        <dbReference type="ChEBI" id="CHEBI:61717"/>
        <label>2</label>
    </ligand>
    <ligandPart>
        <name>Fe</name>
        <dbReference type="ChEBI" id="CHEBI:18248"/>
    </ligandPart>
</feature>
<dbReference type="InterPro" id="IPR009056">
    <property type="entry name" value="Cyt_c-like_dom"/>
</dbReference>